<dbReference type="Gene3D" id="3.40.50.2000">
    <property type="entry name" value="Glycogen Phosphorylase B"/>
    <property type="match status" value="1"/>
</dbReference>
<accession>A0A7X4GF82</accession>
<feature type="domain" description="O-GlcNAc transferase C-terminal" evidence="11">
    <location>
        <begin position="527"/>
        <end position="717"/>
    </location>
</feature>
<organism evidence="12 13">
    <name type="scientific">Novosphingobium silvae</name>
    <dbReference type="NCBI Taxonomy" id="2692619"/>
    <lineage>
        <taxon>Bacteria</taxon>
        <taxon>Pseudomonadati</taxon>
        <taxon>Pseudomonadota</taxon>
        <taxon>Alphaproteobacteria</taxon>
        <taxon>Sphingomonadales</taxon>
        <taxon>Sphingomonadaceae</taxon>
        <taxon>Novosphingobium</taxon>
    </lineage>
</organism>
<protein>
    <recommendedName>
        <fullName evidence="4">Probable UDP-N-acetylglucosamine--peptide N-acetylglucosaminyltransferase SPINDLY</fullName>
        <ecNumber evidence="3">2.4.1.255</ecNumber>
    </recommendedName>
</protein>
<sequence>MSGLESLLIKARSAARRGDAESARVLYRQVLDRHPRNARAKAGLEALDEPADTPAQVAFDNMVAAFRAGRMEEAARLGARLSASHPQAHGVHNLLGAALLELGRDTEAESAFRRATAADPDGPAAYNNLAIALRRQGRTEDAEAIWRDVISRAPGYGDACYNLAGLLEQGGRLDEAAQWLERAIAIEPGHADAHYNLGNLHASRGNRPAAIACFEAAARLEPGHGDAHNNMGAQFLADHRADEALAAFDRALAADPANTGAMVNRGKALVLKGDRPGAIEAFRAAFARNPCDTGALLQALFEEAHLCDWHARGEYVLTTGPEAAAVQPFASLPFVDDPAHQYQRSVACAARMYPDAPPDMPAPAPSSDGRIRVGYFSGDFHDHATMHLMSGFFREHDRSRFDVRLYSYGPMREQDALRAALRSCVDGFTEIGAMRDEDVVALARADGLDLAVDLKGFTLGTRTRLFGHRLAPVQVSWMGYPGTLGHACMDYFIADHVTMPPGAEAFFTEKIVRLANCYQANDDARPITTDLRGRKGWNLPEDGFVFASFNQSYKISPAEWDIWMGLLREVEGSVLWLLDTGPHVQANLSREARARGVEAERLVFAPPIPHAAHLGRLAHADLFLDTFAVNAHTTASDALWAGLPVLTFAGNQFAARVAASLVHAAGLPELAMGSAADYARLALELARDRPRLATLRARLAERRATCPLFDTAAYTRRIESAFTRMHHRRGCGLAPDHFDVD</sequence>
<keyword evidence="13" id="KW-1185">Reference proteome</keyword>
<comment type="pathway">
    <text evidence="1">Protein modification; protein glycosylation.</text>
</comment>
<keyword evidence="8 10" id="KW-0802">TPR repeat</keyword>
<dbReference type="InterPro" id="IPR011990">
    <property type="entry name" value="TPR-like_helical_dom_sf"/>
</dbReference>
<feature type="repeat" description="TPR" evidence="10">
    <location>
        <begin position="225"/>
        <end position="258"/>
    </location>
</feature>
<evidence type="ECO:0000256" key="7">
    <source>
        <dbReference type="ARBA" id="ARBA00022737"/>
    </source>
</evidence>
<gene>
    <name evidence="12" type="ORF">GR702_06885</name>
</gene>
<evidence type="ECO:0000313" key="12">
    <source>
        <dbReference type="EMBL" id="MYL97496.1"/>
    </source>
</evidence>
<dbReference type="EMBL" id="WVTD01000004">
    <property type="protein sequence ID" value="MYL97496.1"/>
    <property type="molecule type" value="Genomic_DNA"/>
</dbReference>
<evidence type="ECO:0000256" key="6">
    <source>
        <dbReference type="ARBA" id="ARBA00022679"/>
    </source>
</evidence>
<keyword evidence="7" id="KW-0677">Repeat</keyword>
<evidence type="ECO:0000256" key="3">
    <source>
        <dbReference type="ARBA" id="ARBA00011970"/>
    </source>
</evidence>
<feature type="domain" description="O-GlcNAc transferase C-terminal" evidence="11">
    <location>
        <begin position="363"/>
        <end position="523"/>
    </location>
</feature>
<dbReference type="InterPro" id="IPR019734">
    <property type="entry name" value="TPR_rpt"/>
</dbReference>
<evidence type="ECO:0000256" key="5">
    <source>
        <dbReference type="ARBA" id="ARBA00022676"/>
    </source>
</evidence>
<dbReference type="SMART" id="SM00028">
    <property type="entry name" value="TPR"/>
    <property type="match status" value="7"/>
</dbReference>
<evidence type="ECO:0000256" key="1">
    <source>
        <dbReference type="ARBA" id="ARBA00004922"/>
    </source>
</evidence>
<proteinExistence type="inferred from homology"/>
<dbReference type="SMART" id="SM00671">
    <property type="entry name" value="SEL1"/>
    <property type="match status" value="2"/>
</dbReference>
<dbReference type="PANTHER" id="PTHR44998:SF1">
    <property type="entry name" value="UDP-N-ACETYLGLUCOSAMINE--PEPTIDE N-ACETYLGLUCOSAMINYLTRANSFERASE 110 KDA SUBUNIT"/>
    <property type="match status" value="1"/>
</dbReference>
<dbReference type="GO" id="GO:0009740">
    <property type="term" value="P:gibberellic acid mediated signaling pathway"/>
    <property type="evidence" value="ECO:0007669"/>
    <property type="project" value="UniProtKB-KW"/>
</dbReference>
<dbReference type="PROSITE" id="PS50005">
    <property type="entry name" value="TPR"/>
    <property type="match status" value="4"/>
</dbReference>
<dbReference type="InterPro" id="IPR029489">
    <property type="entry name" value="OGT/SEC/SPY_C"/>
</dbReference>
<dbReference type="GO" id="GO:0097363">
    <property type="term" value="F:protein O-acetylglucosaminyltransferase activity"/>
    <property type="evidence" value="ECO:0007669"/>
    <property type="project" value="UniProtKB-EC"/>
</dbReference>
<name>A0A7X4GF82_9SPHN</name>
<feature type="repeat" description="TPR" evidence="10">
    <location>
        <begin position="89"/>
        <end position="122"/>
    </location>
</feature>
<dbReference type="Pfam" id="PF13432">
    <property type="entry name" value="TPR_16"/>
    <property type="match status" value="3"/>
</dbReference>
<keyword evidence="6" id="KW-0808">Transferase</keyword>
<dbReference type="Pfam" id="PF13844">
    <property type="entry name" value="Glyco_transf_41"/>
    <property type="match status" value="2"/>
</dbReference>
<dbReference type="Gene3D" id="1.25.40.10">
    <property type="entry name" value="Tetratricopeptide repeat domain"/>
    <property type="match status" value="3"/>
</dbReference>
<dbReference type="Gene3D" id="3.40.50.11380">
    <property type="match status" value="1"/>
</dbReference>
<dbReference type="AlphaFoldDB" id="A0A7X4GF82"/>
<reference evidence="12 13" key="1">
    <citation type="submission" date="2019-12" db="EMBL/GenBank/DDBJ databases">
        <authorList>
            <person name="Feng G."/>
            <person name="Zhu H."/>
        </authorList>
    </citation>
    <scope>NUCLEOTIDE SEQUENCE [LARGE SCALE GENOMIC DNA]</scope>
    <source>
        <strain evidence="12 13">FGD1</strain>
    </source>
</reference>
<evidence type="ECO:0000259" key="11">
    <source>
        <dbReference type="Pfam" id="PF13844"/>
    </source>
</evidence>
<dbReference type="RefSeq" id="WP_160985238.1">
    <property type="nucleotide sequence ID" value="NZ_WVTD01000004.1"/>
</dbReference>
<evidence type="ECO:0000256" key="10">
    <source>
        <dbReference type="PROSITE-ProRule" id="PRU00339"/>
    </source>
</evidence>
<keyword evidence="5" id="KW-0328">Glycosyltransferase</keyword>
<dbReference type="PANTHER" id="PTHR44998">
    <property type="match status" value="1"/>
</dbReference>
<feature type="repeat" description="TPR" evidence="10">
    <location>
        <begin position="157"/>
        <end position="190"/>
    </location>
</feature>
<dbReference type="SUPFAM" id="SSF48452">
    <property type="entry name" value="TPR-like"/>
    <property type="match status" value="1"/>
</dbReference>
<evidence type="ECO:0000256" key="8">
    <source>
        <dbReference type="ARBA" id="ARBA00022803"/>
    </source>
</evidence>
<evidence type="ECO:0000256" key="4">
    <source>
        <dbReference type="ARBA" id="ARBA00019143"/>
    </source>
</evidence>
<keyword evidence="9" id="KW-0939">Gibberellin signaling pathway</keyword>
<dbReference type="EC" id="2.4.1.255" evidence="3"/>
<evidence type="ECO:0000313" key="13">
    <source>
        <dbReference type="Proteomes" id="UP000465810"/>
    </source>
</evidence>
<dbReference type="Proteomes" id="UP000465810">
    <property type="component" value="Unassembled WGS sequence"/>
</dbReference>
<feature type="repeat" description="TPR" evidence="10">
    <location>
        <begin position="191"/>
        <end position="224"/>
    </location>
</feature>
<evidence type="ECO:0000256" key="2">
    <source>
        <dbReference type="ARBA" id="ARBA00005386"/>
    </source>
</evidence>
<evidence type="ECO:0000256" key="9">
    <source>
        <dbReference type="ARBA" id="ARBA00022941"/>
    </source>
</evidence>
<dbReference type="Pfam" id="PF13174">
    <property type="entry name" value="TPR_6"/>
    <property type="match status" value="1"/>
</dbReference>
<comment type="similarity">
    <text evidence="2">Belongs to the glycosyltransferase 41 family. O-GlcNAc transferase subfamily.</text>
</comment>
<comment type="caution">
    <text evidence="12">The sequence shown here is derived from an EMBL/GenBank/DDBJ whole genome shotgun (WGS) entry which is preliminary data.</text>
</comment>
<dbReference type="InterPro" id="IPR006597">
    <property type="entry name" value="Sel1-like"/>
</dbReference>